<dbReference type="AlphaFoldDB" id="A0A2W4QUT8"/>
<gene>
    <name evidence="2" type="ORF">DM484_25865</name>
</gene>
<feature type="domain" description="RlpA-like protein double-psi beta-barrel" evidence="1">
    <location>
        <begin position="6"/>
        <end position="93"/>
    </location>
</feature>
<accession>A0A2W4QUT8</accession>
<reference evidence="2 3" key="1">
    <citation type="journal article" date="2018" name="Aquat. Microb. Ecol.">
        <title>Gammaproteobacterial methanotrophs dominate.</title>
        <authorList>
            <person name="Rissanen A.J."/>
            <person name="Saarenheimo J."/>
            <person name="Tiirola M."/>
            <person name="Peura S."/>
            <person name="Aalto S.L."/>
            <person name="Karvinen A."/>
            <person name="Nykanen H."/>
        </authorList>
    </citation>
    <scope>NUCLEOTIDE SEQUENCE [LARGE SCALE GENOMIC DNA]</scope>
    <source>
        <strain evidence="2">AMbin10</strain>
    </source>
</reference>
<evidence type="ECO:0000313" key="2">
    <source>
        <dbReference type="EMBL" id="PZN71648.1"/>
    </source>
</evidence>
<comment type="caution">
    <text evidence="2">The sequence shown here is derived from an EMBL/GenBank/DDBJ whole genome shotgun (WGS) entry which is preliminary data.</text>
</comment>
<dbReference type="InterPro" id="IPR009009">
    <property type="entry name" value="RlpA-like_DPBB"/>
</dbReference>
<dbReference type="PANTHER" id="PTHR34183:SF8">
    <property type="entry name" value="ENDOLYTIC PEPTIDOGLYCAN TRANSGLYCOSYLASE RLPA-RELATED"/>
    <property type="match status" value="1"/>
</dbReference>
<dbReference type="Pfam" id="PF03330">
    <property type="entry name" value="DPBB_1"/>
    <property type="match status" value="1"/>
</dbReference>
<sequence length="139" mass="15321">MGFPKHGEASTYSDFFQGKTTSNGDTYNHEKYTAALLPKSRWHALHMGTLLKLTYHGRKVVVKVNDRGAGKIVDGHADGSRVLDLSRAAYAYLIGKKVTEVTDDNAGVIQLDDIKIVPPTTRLGRCIEPEKPITPVRSK</sequence>
<dbReference type="CDD" id="cd22268">
    <property type="entry name" value="DPBB_RlpA-like"/>
    <property type="match status" value="1"/>
</dbReference>
<dbReference type="Proteomes" id="UP000249396">
    <property type="component" value="Unassembled WGS sequence"/>
</dbReference>
<evidence type="ECO:0000259" key="1">
    <source>
        <dbReference type="Pfam" id="PF03330"/>
    </source>
</evidence>
<proteinExistence type="predicted"/>
<dbReference type="EMBL" id="QJPH01000513">
    <property type="protein sequence ID" value="PZN71648.1"/>
    <property type="molecule type" value="Genomic_DNA"/>
</dbReference>
<evidence type="ECO:0000313" key="3">
    <source>
        <dbReference type="Proteomes" id="UP000249396"/>
    </source>
</evidence>
<protein>
    <recommendedName>
        <fullName evidence="1">RlpA-like protein double-psi beta-barrel domain-containing protein</fullName>
    </recommendedName>
</protein>
<dbReference type="SUPFAM" id="SSF50685">
    <property type="entry name" value="Barwin-like endoglucanases"/>
    <property type="match status" value="1"/>
</dbReference>
<organism evidence="2 3">
    <name type="scientific">Candidatus Methylumidiphilus alinenensis</name>
    <dbReference type="NCBI Taxonomy" id="2202197"/>
    <lineage>
        <taxon>Bacteria</taxon>
        <taxon>Pseudomonadati</taxon>
        <taxon>Pseudomonadota</taxon>
        <taxon>Gammaproteobacteria</taxon>
        <taxon>Methylococcales</taxon>
        <taxon>Candidatus Methylumidiphilus</taxon>
    </lineage>
</organism>
<dbReference type="InterPro" id="IPR036908">
    <property type="entry name" value="RlpA-like_sf"/>
</dbReference>
<dbReference type="Gene3D" id="2.40.40.10">
    <property type="entry name" value="RlpA-like domain"/>
    <property type="match status" value="1"/>
</dbReference>
<dbReference type="PANTHER" id="PTHR34183">
    <property type="entry name" value="ENDOLYTIC PEPTIDOGLYCAN TRANSGLYCOSYLASE RLPA"/>
    <property type="match status" value="1"/>
</dbReference>
<name>A0A2W4QUT8_9GAMM</name>